<dbReference type="AlphaFoldDB" id="A0A4R3MIA8"/>
<reference evidence="2 3" key="1">
    <citation type="submission" date="2019-03" db="EMBL/GenBank/DDBJ databases">
        <title>Genomic Encyclopedia of Type Strains, Phase IV (KMG-IV): sequencing the most valuable type-strain genomes for metagenomic binning, comparative biology and taxonomic classification.</title>
        <authorList>
            <person name="Goeker M."/>
        </authorList>
    </citation>
    <scope>NUCLEOTIDE SEQUENCE [LARGE SCALE GENOMIC DNA]</scope>
    <source>
        <strain evidence="2 3">DSM 24629</strain>
    </source>
</reference>
<gene>
    <name evidence="2" type="ORF">EDC18_10915</name>
</gene>
<protein>
    <submittedName>
        <fullName evidence="2">Tetrapyrrole methylase family protein/MazG family protein</fullName>
    </submittedName>
</protein>
<dbReference type="GO" id="GO:0006203">
    <property type="term" value="P:dGTP catabolic process"/>
    <property type="evidence" value="ECO:0007669"/>
    <property type="project" value="TreeGrafter"/>
</dbReference>
<dbReference type="GO" id="GO:0046061">
    <property type="term" value="P:dATP catabolic process"/>
    <property type="evidence" value="ECO:0007669"/>
    <property type="project" value="TreeGrafter"/>
</dbReference>
<dbReference type="GO" id="GO:0006950">
    <property type="term" value="P:response to stress"/>
    <property type="evidence" value="ECO:0007669"/>
    <property type="project" value="UniProtKB-ARBA"/>
</dbReference>
<dbReference type="RefSeq" id="WP_132253333.1">
    <property type="nucleotide sequence ID" value="NZ_SMAL01000009.1"/>
</dbReference>
<organism evidence="2 3">
    <name type="scientific">Natranaerovirga pectinivora</name>
    <dbReference type="NCBI Taxonomy" id="682400"/>
    <lineage>
        <taxon>Bacteria</taxon>
        <taxon>Bacillati</taxon>
        <taxon>Bacillota</taxon>
        <taxon>Clostridia</taxon>
        <taxon>Lachnospirales</taxon>
        <taxon>Natranaerovirgaceae</taxon>
        <taxon>Natranaerovirga</taxon>
    </lineage>
</organism>
<dbReference type="PANTHER" id="PTHR30522">
    <property type="entry name" value="NUCLEOSIDE TRIPHOSPHATE PYROPHOSPHOHYDROLASE"/>
    <property type="match status" value="1"/>
</dbReference>
<dbReference type="FunFam" id="1.10.287.1080:FF:000001">
    <property type="entry name" value="Nucleoside triphosphate pyrophosphohydrolase"/>
    <property type="match status" value="1"/>
</dbReference>
<dbReference type="NCBIfam" id="TIGR00444">
    <property type="entry name" value="mazG"/>
    <property type="match status" value="1"/>
</dbReference>
<name>A0A4R3MIA8_9FIRM</name>
<dbReference type="SUPFAM" id="SSF101386">
    <property type="entry name" value="all-alpha NTP pyrophosphatases"/>
    <property type="match status" value="2"/>
</dbReference>
<dbReference type="InterPro" id="IPR048015">
    <property type="entry name" value="NTP-PPase_MazG-like_N"/>
</dbReference>
<dbReference type="GO" id="GO:0046081">
    <property type="term" value="P:dUTP catabolic process"/>
    <property type="evidence" value="ECO:0007669"/>
    <property type="project" value="TreeGrafter"/>
</dbReference>
<dbReference type="GO" id="GO:0046076">
    <property type="term" value="P:dTTP catabolic process"/>
    <property type="evidence" value="ECO:0007669"/>
    <property type="project" value="TreeGrafter"/>
</dbReference>
<proteinExistence type="predicted"/>
<keyword evidence="2" id="KW-0489">Methyltransferase</keyword>
<dbReference type="InterPro" id="IPR011551">
    <property type="entry name" value="NTP_PyrPHydrolase_MazG"/>
</dbReference>
<dbReference type="InterPro" id="IPR004518">
    <property type="entry name" value="MazG-like_dom"/>
</dbReference>
<dbReference type="GO" id="GO:0046052">
    <property type="term" value="P:UTP catabolic process"/>
    <property type="evidence" value="ECO:0007669"/>
    <property type="project" value="TreeGrafter"/>
</dbReference>
<dbReference type="Proteomes" id="UP000294902">
    <property type="component" value="Unassembled WGS sequence"/>
</dbReference>
<evidence type="ECO:0000313" key="3">
    <source>
        <dbReference type="Proteomes" id="UP000294902"/>
    </source>
</evidence>
<dbReference type="GO" id="GO:0008168">
    <property type="term" value="F:methyltransferase activity"/>
    <property type="evidence" value="ECO:0007669"/>
    <property type="project" value="UniProtKB-KW"/>
</dbReference>
<dbReference type="Gene3D" id="1.10.287.1080">
    <property type="entry name" value="MazG-like"/>
    <property type="match status" value="2"/>
</dbReference>
<dbReference type="PANTHER" id="PTHR30522:SF0">
    <property type="entry name" value="NUCLEOSIDE TRIPHOSPHATE PYROPHOSPHOHYDROLASE"/>
    <property type="match status" value="1"/>
</dbReference>
<dbReference type="EMBL" id="SMAL01000009">
    <property type="protein sequence ID" value="TCT13054.1"/>
    <property type="molecule type" value="Genomic_DNA"/>
</dbReference>
<dbReference type="CDD" id="cd11529">
    <property type="entry name" value="NTP-PPase_MazG_Cterm"/>
    <property type="match status" value="1"/>
</dbReference>
<accession>A0A4R3MIA8</accession>
<keyword evidence="3" id="KW-1185">Reference proteome</keyword>
<evidence type="ECO:0000313" key="2">
    <source>
        <dbReference type="EMBL" id="TCT13054.1"/>
    </source>
</evidence>
<dbReference type="GO" id="GO:0046047">
    <property type="term" value="P:TTP catabolic process"/>
    <property type="evidence" value="ECO:0007669"/>
    <property type="project" value="TreeGrafter"/>
</dbReference>
<sequence length="263" mass="30924">MKKTLVEKKKYSFNDFRKIIEILRSKEGCPWDREQTHDSLRENLLEESYEVIDAINNNDVENLSEELGDLFLQVMMHSQIASEENHFTIEEVIHKISEKMIRRHPHIFGEDQLETTEEVMDRWDHIKKIEKKSDTTTEEIRNIPKALPALVRAYKVQKKAKKVGFDFDNIEDVMGKVDEELSEFKEAVSMGKKKEIDEEFGDLLFSMVNLSRFFRLNAEFSLTNAIEKFINRFEGVENLALKEGKTLSTMNLEEMNALWKKVK</sequence>
<feature type="domain" description="NTP pyrophosphohydrolase MazG-like" evidence="1">
    <location>
        <begin position="35"/>
        <end position="108"/>
    </location>
</feature>
<dbReference type="CDD" id="cd11528">
    <property type="entry name" value="NTP-PPase_MazG_Nterm"/>
    <property type="match status" value="1"/>
</dbReference>
<dbReference type="GO" id="GO:0032259">
    <property type="term" value="P:methylation"/>
    <property type="evidence" value="ECO:0007669"/>
    <property type="project" value="UniProtKB-KW"/>
</dbReference>
<dbReference type="GO" id="GO:0047429">
    <property type="term" value="F:nucleoside triphosphate diphosphatase activity"/>
    <property type="evidence" value="ECO:0007669"/>
    <property type="project" value="InterPro"/>
</dbReference>
<evidence type="ECO:0000259" key="1">
    <source>
        <dbReference type="Pfam" id="PF03819"/>
    </source>
</evidence>
<dbReference type="OrthoDB" id="9808939at2"/>
<dbReference type="NCBIfam" id="NF007113">
    <property type="entry name" value="PRK09562.1"/>
    <property type="match status" value="1"/>
</dbReference>
<dbReference type="Pfam" id="PF03819">
    <property type="entry name" value="MazG"/>
    <property type="match status" value="2"/>
</dbReference>
<dbReference type="InterPro" id="IPR048011">
    <property type="entry name" value="NTP-PPase_MazG-like_C"/>
</dbReference>
<feature type="domain" description="NTP pyrophosphohydrolase MazG-like" evidence="1">
    <location>
        <begin position="174"/>
        <end position="234"/>
    </location>
</feature>
<keyword evidence="2" id="KW-0808">Transferase</keyword>
<dbReference type="FunFam" id="1.10.287.1080:FF:000003">
    <property type="entry name" value="Nucleoside triphosphate pyrophosphohydrolase"/>
    <property type="match status" value="1"/>
</dbReference>
<comment type="caution">
    <text evidence="2">The sequence shown here is derived from an EMBL/GenBank/DDBJ whole genome shotgun (WGS) entry which is preliminary data.</text>
</comment>